<accession>A0A6I2UP96</accession>
<feature type="region of interest" description="Disordered" evidence="1">
    <location>
        <begin position="29"/>
        <end position="102"/>
    </location>
</feature>
<keyword evidence="3" id="KW-1185">Reference proteome</keyword>
<evidence type="ECO:0000256" key="1">
    <source>
        <dbReference type="SAM" id="MobiDB-lite"/>
    </source>
</evidence>
<dbReference type="AlphaFoldDB" id="A0A6I2UP96"/>
<proteinExistence type="predicted"/>
<name>A0A6I2UP96_9FIRM</name>
<protein>
    <submittedName>
        <fullName evidence="2">Uncharacterized protein</fullName>
    </submittedName>
</protein>
<organism evidence="2 3">
    <name type="scientific">Selenomonas montiformis</name>
    <dbReference type="NCBI Taxonomy" id="2652285"/>
    <lineage>
        <taxon>Bacteria</taxon>
        <taxon>Bacillati</taxon>
        <taxon>Bacillota</taxon>
        <taxon>Negativicutes</taxon>
        <taxon>Selenomonadales</taxon>
        <taxon>Selenomonadaceae</taxon>
        <taxon>Selenomonas</taxon>
    </lineage>
</organism>
<feature type="compositionally biased region" description="Basic and acidic residues" evidence="1">
    <location>
        <begin position="93"/>
        <end position="102"/>
    </location>
</feature>
<sequence length="102" mass="11633">MSMQMLVPRAADATQVQHNLNQANALQQDFQSVQQKAEDKLKQEQVRGKDNPEDGRIREDPDHRQKQGGSQSGQRHHEDQNDEESVNYAVDPSRGHFLDISL</sequence>
<dbReference type="EMBL" id="VUNL01000002">
    <property type="protein sequence ID" value="MSV24038.1"/>
    <property type="molecule type" value="Genomic_DNA"/>
</dbReference>
<reference evidence="2 3" key="1">
    <citation type="submission" date="2019-08" db="EMBL/GenBank/DDBJ databases">
        <title>In-depth cultivation of the pig gut microbiome towards novel bacterial diversity and tailored functional studies.</title>
        <authorList>
            <person name="Wylensek D."/>
            <person name="Hitch T.C.A."/>
            <person name="Clavel T."/>
        </authorList>
    </citation>
    <scope>NUCLEOTIDE SEQUENCE [LARGE SCALE GENOMIC DNA]</scope>
    <source>
        <strain evidence="3">WCA-380-WT-3B3</strain>
    </source>
</reference>
<dbReference type="RefSeq" id="WP_154619916.1">
    <property type="nucleotide sequence ID" value="NZ_CBCTNG010000001.1"/>
</dbReference>
<gene>
    <name evidence="2" type="ORF">FYJ78_02325</name>
</gene>
<evidence type="ECO:0000313" key="2">
    <source>
        <dbReference type="EMBL" id="MSV24038.1"/>
    </source>
</evidence>
<dbReference type="Proteomes" id="UP000430222">
    <property type="component" value="Unassembled WGS sequence"/>
</dbReference>
<evidence type="ECO:0000313" key="3">
    <source>
        <dbReference type="Proteomes" id="UP000430222"/>
    </source>
</evidence>
<feature type="compositionally biased region" description="Basic and acidic residues" evidence="1">
    <location>
        <begin position="36"/>
        <end position="65"/>
    </location>
</feature>
<comment type="caution">
    <text evidence="2">The sequence shown here is derived from an EMBL/GenBank/DDBJ whole genome shotgun (WGS) entry which is preliminary data.</text>
</comment>